<dbReference type="Proteomes" id="UP000663852">
    <property type="component" value="Unassembled WGS sequence"/>
</dbReference>
<dbReference type="Gene3D" id="1.25.40.10">
    <property type="entry name" value="Tetratricopeptide repeat domain"/>
    <property type="match status" value="1"/>
</dbReference>
<dbReference type="Pfam" id="PF13424">
    <property type="entry name" value="TPR_12"/>
    <property type="match status" value="1"/>
</dbReference>
<evidence type="ECO:0008006" key="6">
    <source>
        <dbReference type="Google" id="ProtNLM"/>
    </source>
</evidence>
<keyword evidence="2 3" id="KW-0802">TPR repeat</keyword>
<dbReference type="OrthoDB" id="1658288at2759"/>
<organism evidence="4 5">
    <name type="scientific">Adineta ricciae</name>
    <name type="common">Rotifer</name>
    <dbReference type="NCBI Taxonomy" id="249248"/>
    <lineage>
        <taxon>Eukaryota</taxon>
        <taxon>Metazoa</taxon>
        <taxon>Spiralia</taxon>
        <taxon>Gnathifera</taxon>
        <taxon>Rotifera</taxon>
        <taxon>Eurotatoria</taxon>
        <taxon>Bdelloidea</taxon>
        <taxon>Adinetida</taxon>
        <taxon>Adinetidae</taxon>
        <taxon>Adineta</taxon>
    </lineage>
</organism>
<evidence type="ECO:0000256" key="3">
    <source>
        <dbReference type="PROSITE-ProRule" id="PRU00339"/>
    </source>
</evidence>
<evidence type="ECO:0000256" key="1">
    <source>
        <dbReference type="ARBA" id="ARBA00022737"/>
    </source>
</evidence>
<dbReference type="InterPro" id="IPR019734">
    <property type="entry name" value="TPR_rpt"/>
</dbReference>
<dbReference type="Pfam" id="PF13176">
    <property type="entry name" value="TPR_7"/>
    <property type="match status" value="1"/>
</dbReference>
<reference evidence="4" key="1">
    <citation type="submission" date="2021-02" db="EMBL/GenBank/DDBJ databases">
        <authorList>
            <person name="Nowell W R."/>
        </authorList>
    </citation>
    <scope>NUCLEOTIDE SEQUENCE</scope>
</reference>
<dbReference type="InterPro" id="IPR011990">
    <property type="entry name" value="TPR-like_helical_dom_sf"/>
</dbReference>
<proteinExistence type="predicted"/>
<comment type="caution">
    <text evidence="4">The sequence shown here is derived from an EMBL/GenBank/DDBJ whole genome shotgun (WGS) entry which is preliminary data.</text>
</comment>
<evidence type="ECO:0000313" key="4">
    <source>
        <dbReference type="EMBL" id="CAF1164394.1"/>
    </source>
</evidence>
<accession>A0A814TQB4</accession>
<gene>
    <name evidence="4" type="ORF">EDS130_LOCUS23325</name>
</gene>
<dbReference type="SUPFAM" id="SSF48452">
    <property type="entry name" value="TPR-like"/>
    <property type="match status" value="1"/>
</dbReference>
<evidence type="ECO:0000313" key="5">
    <source>
        <dbReference type="Proteomes" id="UP000663852"/>
    </source>
</evidence>
<dbReference type="EMBL" id="CAJNOJ010000127">
    <property type="protein sequence ID" value="CAF1164394.1"/>
    <property type="molecule type" value="Genomic_DNA"/>
</dbReference>
<evidence type="ECO:0000256" key="2">
    <source>
        <dbReference type="ARBA" id="ARBA00022803"/>
    </source>
</evidence>
<protein>
    <recommendedName>
        <fullName evidence="6">Tetratricopeptide repeat protein</fullName>
    </recommendedName>
</protein>
<dbReference type="PROSITE" id="PS50005">
    <property type="entry name" value="TPR"/>
    <property type="match status" value="2"/>
</dbReference>
<keyword evidence="1" id="KW-0677">Repeat</keyword>
<dbReference type="PANTHER" id="PTHR45641:SF19">
    <property type="entry name" value="NEPHROCYSTIN-3"/>
    <property type="match status" value="1"/>
</dbReference>
<feature type="repeat" description="TPR" evidence="3">
    <location>
        <begin position="240"/>
        <end position="273"/>
    </location>
</feature>
<dbReference type="AlphaFoldDB" id="A0A814TQB4"/>
<dbReference type="PANTHER" id="PTHR45641">
    <property type="entry name" value="TETRATRICOPEPTIDE REPEAT PROTEIN (AFU_ORTHOLOGUE AFUA_6G03870)"/>
    <property type="match status" value="1"/>
</dbReference>
<feature type="repeat" description="TPR" evidence="3">
    <location>
        <begin position="198"/>
        <end position="231"/>
    </location>
</feature>
<sequence length="292" mass="34447">MIFDKSSRYLSIVRKSHALNSGVVSLRKSNMYSRQTIWHNIREISCYPDEEEVLMMIADNWILWMRLCRDNNYELKTFFDRMKKEFCGTNKAILGHFGNVFRSMGKCDDAEKYYRRLLKELSENHHRIFPAVTADLELSLAVKANTSKVRNIIEKLFTSLNEWIGNVSLTSVVAWVQALHFYEIALDMHRQIVGIDHTHAAICFGNIYQEKKNYSKALDYHQKALNRWEQSLRVHHYHLGSLHDNIGNVYYYLKQCDRALQHYRQSLDVKSKSLLDYHPSIASTLKKYWQSV</sequence>
<dbReference type="SMART" id="SM00028">
    <property type="entry name" value="TPR"/>
    <property type="match status" value="3"/>
</dbReference>
<name>A0A814TQB4_ADIRI</name>